<evidence type="ECO:0000256" key="5">
    <source>
        <dbReference type="ARBA" id="ARBA00022927"/>
    </source>
</evidence>
<comment type="caution">
    <text evidence="10">The sequence shown here is derived from an EMBL/GenBank/DDBJ whole genome shotgun (WGS) entry which is preliminary data.</text>
</comment>
<organism evidence="10 11">
    <name type="scientific">candidate division WS5 bacterium</name>
    <dbReference type="NCBI Taxonomy" id="2093353"/>
    <lineage>
        <taxon>Bacteria</taxon>
        <taxon>candidate division WS5</taxon>
    </lineage>
</organism>
<keyword evidence="3 9" id="KW-1003">Cell membrane</keyword>
<dbReference type="Proteomes" id="UP000285655">
    <property type="component" value="Unassembled WGS sequence"/>
</dbReference>
<comment type="function">
    <text evidence="9">Essential subunit of the Sec protein translocation channel SecYEG. Clamps together the 2 halves of SecY. May contact the channel plug during translocation.</text>
</comment>
<evidence type="ECO:0000256" key="6">
    <source>
        <dbReference type="ARBA" id="ARBA00022989"/>
    </source>
</evidence>
<evidence type="ECO:0000256" key="1">
    <source>
        <dbReference type="ARBA" id="ARBA00004370"/>
    </source>
</evidence>
<feature type="transmembrane region" description="Helical" evidence="9">
    <location>
        <begin position="32"/>
        <end position="54"/>
    </location>
</feature>
<dbReference type="Pfam" id="PF00584">
    <property type="entry name" value="SecE"/>
    <property type="match status" value="1"/>
</dbReference>
<evidence type="ECO:0000313" key="11">
    <source>
        <dbReference type="Proteomes" id="UP000285655"/>
    </source>
</evidence>
<evidence type="ECO:0000256" key="8">
    <source>
        <dbReference type="ARBA" id="ARBA00023136"/>
    </source>
</evidence>
<dbReference type="GO" id="GO:0006605">
    <property type="term" value="P:protein targeting"/>
    <property type="evidence" value="ECO:0007669"/>
    <property type="project" value="UniProtKB-UniRule"/>
</dbReference>
<dbReference type="Gene3D" id="1.20.5.1030">
    <property type="entry name" value="Preprotein translocase secy subunit"/>
    <property type="match status" value="1"/>
</dbReference>
<protein>
    <recommendedName>
        <fullName evidence="9">Protein translocase subunit SecE</fullName>
    </recommendedName>
</protein>
<dbReference type="GO" id="GO:0065002">
    <property type="term" value="P:intracellular protein transmembrane transport"/>
    <property type="evidence" value="ECO:0007669"/>
    <property type="project" value="UniProtKB-UniRule"/>
</dbReference>
<dbReference type="GO" id="GO:0043952">
    <property type="term" value="P:protein transport by the Sec complex"/>
    <property type="evidence" value="ECO:0007669"/>
    <property type="project" value="UniProtKB-UniRule"/>
</dbReference>
<evidence type="ECO:0000313" key="10">
    <source>
        <dbReference type="EMBL" id="RJO60010.1"/>
    </source>
</evidence>
<keyword evidence="7 9" id="KW-0811">Translocation</keyword>
<reference evidence="10 11" key="1">
    <citation type="journal article" date="2017" name="ISME J.">
        <title>Energy and carbon metabolisms in a deep terrestrial subsurface fluid microbial community.</title>
        <authorList>
            <person name="Momper L."/>
            <person name="Jungbluth S.P."/>
            <person name="Lee M.D."/>
            <person name="Amend J.P."/>
        </authorList>
    </citation>
    <scope>NUCLEOTIDE SEQUENCE [LARGE SCALE GENOMIC DNA]</scope>
    <source>
        <strain evidence="10">SURF_29</strain>
    </source>
</reference>
<dbReference type="PANTHER" id="PTHR33910">
    <property type="entry name" value="PROTEIN TRANSLOCASE SUBUNIT SECE"/>
    <property type="match status" value="1"/>
</dbReference>
<gene>
    <name evidence="9 10" type="primary">secE</name>
    <name evidence="10" type="ORF">C4544_06600</name>
</gene>
<evidence type="ECO:0000256" key="9">
    <source>
        <dbReference type="HAMAP-Rule" id="MF_00422"/>
    </source>
</evidence>
<evidence type="ECO:0000256" key="4">
    <source>
        <dbReference type="ARBA" id="ARBA00022692"/>
    </source>
</evidence>
<keyword evidence="6 9" id="KW-1133">Transmembrane helix</keyword>
<evidence type="ECO:0000256" key="3">
    <source>
        <dbReference type="ARBA" id="ARBA00022475"/>
    </source>
</evidence>
<keyword evidence="4 9" id="KW-0812">Transmembrane</keyword>
<dbReference type="GO" id="GO:0005886">
    <property type="term" value="C:plasma membrane"/>
    <property type="evidence" value="ECO:0007669"/>
    <property type="project" value="UniProtKB-SubCell"/>
</dbReference>
<evidence type="ECO:0000256" key="2">
    <source>
        <dbReference type="ARBA" id="ARBA00022448"/>
    </source>
</evidence>
<dbReference type="NCBIfam" id="TIGR00964">
    <property type="entry name" value="secE_bact"/>
    <property type="match status" value="1"/>
</dbReference>
<comment type="subunit">
    <text evidence="9">Component of the Sec protein translocase complex. Heterotrimer consisting of SecY, SecE and SecG subunits. The heterotrimers can form oligomers, although 1 heterotrimer is thought to be able to translocate proteins. Interacts with the ribosome. Interacts with SecDF, and other proteins may be involved. Interacts with SecA.</text>
</comment>
<comment type="subcellular location">
    <subcellularLocation>
        <location evidence="9">Cell membrane</location>
        <topology evidence="9">Single-pass membrane protein</topology>
    </subcellularLocation>
    <subcellularLocation>
        <location evidence="1">Membrane</location>
    </subcellularLocation>
</comment>
<dbReference type="InterPro" id="IPR001901">
    <property type="entry name" value="Translocase_SecE/Sec61-g"/>
</dbReference>
<dbReference type="InterPro" id="IPR038379">
    <property type="entry name" value="SecE_sf"/>
</dbReference>
<dbReference type="AlphaFoldDB" id="A0A419DAA9"/>
<dbReference type="GO" id="GO:0009306">
    <property type="term" value="P:protein secretion"/>
    <property type="evidence" value="ECO:0007669"/>
    <property type="project" value="UniProtKB-UniRule"/>
</dbReference>
<dbReference type="EMBL" id="QZJW01000055">
    <property type="protein sequence ID" value="RJO60010.1"/>
    <property type="molecule type" value="Genomic_DNA"/>
</dbReference>
<dbReference type="InterPro" id="IPR005807">
    <property type="entry name" value="SecE_bac"/>
</dbReference>
<proteinExistence type="inferred from homology"/>
<evidence type="ECO:0000256" key="7">
    <source>
        <dbReference type="ARBA" id="ARBA00023010"/>
    </source>
</evidence>
<comment type="similarity">
    <text evidence="9">Belongs to the SecE/SEC61-gamma family.</text>
</comment>
<dbReference type="PANTHER" id="PTHR33910:SF1">
    <property type="entry name" value="PROTEIN TRANSLOCASE SUBUNIT SECE"/>
    <property type="match status" value="1"/>
</dbReference>
<sequence>MKKIKKAVSYFIESKNELLKVVWPDKKTTLNMTISVIIVSAIVALFLGIVDYGLMQGLALILK</sequence>
<dbReference type="HAMAP" id="MF_00422">
    <property type="entry name" value="SecE"/>
    <property type="match status" value="1"/>
</dbReference>
<keyword evidence="2 9" id="KW-0813">Transport</keyword>
<accession>A0A419DAA9</accession>
<keyword evidence="5 9" id="KW-0653">Protein transport</keyword>
<keyword evidence="8 9" id="KW-0472">Membrane</keyword>
<dbReference type="GO" id="GO:0008320">
    <property type="term" value="F:protein transmembrane transporter activity"/>
    <property type="evidence" value="ECO:0007669"/>
    <property type="project" value="UniProtKB-UniRule"/>
</dbReference>
<name>A0A419DAA9_9BACT</name>